<reference evidence="1" key="1">
    <citation type="submission" date="2023-03" db="EMBL/GenBank/DDBJ databases">
        <title>Massive genome expansion in bonnet fungi (Mycena s.s.) driven by repeated elements and novel gene families across ecological guilds.</title>
        <authorList>
            <consortium name="Lawrence Berkeley National Laboratory"/>
            <person name="Harder C.B."/>
            <person name="Miyauchi S."/>
            <person name="Viragh M."/>
            <person name="Kuo A."/>
            <person name="Thoen E."/>
            <person name="Andreopoulos B."/>
            <person name="Lu D."/>
            <person name="Skrede I."/>
            <person name="Drula E."/>
            <person name="Henrissat B."/>
            <person name="Morin E."/>
            <person name="Kohler A."/>
            <person name="Barry K."/>
            <person name="LaButti K."/>
            <person name="Morin E."/>
            <person name="Salamov A."/>
            <person name="Lipzen A."/>
            <person name="Mereny Z."/>
            <person name="Hegedus B."/>
            <person name="Baldrian P."/>
            <person name="Stursova M."/>
            <person name="Weitz H."/>
            <person name="Taylor A."/>
            <person name="Grigoriev I.V."/>
            <person name="Nagy L.G."/>
            <person name="Martin F."/>
            <person name="Kauserud H."/>
        </authorList>
    </citation>
    <scope>NUCLEOTIDE SEQUENCE</scope>
    <source>
        <strain evidence="1">CBHHK067</strain>
    </source>
</reference>
<accession>A0AAD7FS42</accession>
<evidence type="ECO:0000313" key="2">
    <source>
        <dbReference type="Proteomes" id="UP001221757"/>
    </source>
</evidence>
<sequence>MNLQRPFLLLQCTTPFSTPRILLPSLHLNFAFWSGTKWMRTDSAVTVQAGCPLYLRSSDVTVCLEGPVPLVKRKLSIPSGPSDHPSAQTQSLHTVIIEPFVLQVSDNQDAGSSDIIIDATTPSPSPTKVLWPLQYACDMEHGFRAMKNASGIMPVKFKAAFPGATFTSTTYYDNFNKWQALSVEVRISAISVGRVPEGEWIYILKKYGKGKGKAA</sequence>
<gene>
    <name evidence="1" type="ORF">B0H17DRAFT_1149114</name>
</gene>
<keyword evidence="2" id="KW-1185">Reference proteome</keyword>
<dbReference type="Proteomes" id="UP001221757">
    <property type="component" value="Unassembled WGS sequence"/>
</dbReference>
<evidence type="ECO:0000313" key="1">
    <source>
        <dbReference type="EMBL" id="KAJ7640111.1"/>
    </source>
</evidence>
<proteinExistence type="predicted"/>
<dbReference type="AlphaFoldDB" id="A0AAD7FS42"/>
<name>A0AAD7FS42_MYCRO</name>
<comment type="caution">
    <text evidence="1">The sequence shown here is derived from an EMBL/GenBank/DDBJ whole genome shotgun (WGS) entry which is preliminary data.</text>
</comment>
<organism evidence="1 2">
    <name type="scientific">Mycena rosella</name>
    <name type="common">Pink bonnet</name>
    <name type="synonym">Agaricus rosellus</name>
    <dbReference type="NCBI Taxonomy" id="1033263"/>
    <lineage>
        <taxon>Eukaryota</taxon>
        <taxon>Fungi</taxon>
        <taxon>Dikarya</taxon>
        <taxon>Basidiomycota</taxon>
        <taxon>Agaricomycotina</taxon>
        <taxon>Agaricomycetes</taxon>
        <taxon>Agaricomycetidae</taxon>
        <taxon>Agaricales</taxon>
        <taxon>Marasmiineae</taxon>
        <taxon>Mycenaceae</taxon>
        <taxon>Mycena</taxon>
    </lineage>
</organism>
<dbReference type="EMBL" id="JARKIE010000436">
    <property type="protein sequence ID" value="KAJ7640111.1"/>
    <property type="molecule type" value="Genomic_DNA"/>
</dbReference>
<protein>
    <submittedName>
        <fullName evidence="1">Uncharacterized protein</fullName>
    </submittedName>
</protein>